<name>A0A7X9ZSY6_9SPHN</name>
<reference evidence="1 2" key="1">
    <citation type="submission" date="2020-04" db="EMBL/GenBank/DDBJ databases">
        <title>Sphingobium sp. AR-3-1 isolated from Arctic soil.</title>
        <authorList>
            <person name="Dahal R.H."/>
            <person name="Chaudhary D.K."/>
        </authorList>
    </citation>
    <scope>NUCLEOTIDE SEQUENCE [LARGE SCALE GENOMIC DNA]</scope>
    <source>
        <strain evidence="1 2">AR-3-1</strain>
    </source>
</reference>
<sequence length="234" mass="24797">MAPFFLPAGAWIGMDVACLTELSGIAADKGDMRHPIIAIMLILTASPLAAADIPMVAIGLPFAPETPRPVAASHPLHHRIETGEIAGLPPTIKSSALNWIAAAKRSSVNTALRESFERMNMLAPDAASGRARLMVQWKGSDTPFRIATKNEASVTMHYQLVRIDNGQTIFDREITTSAQGGGVDAGMRDNGIVRAAIAANFASAANCIDRAALGTAPADCALVPRFSVSVERRR</sequence>
<dbReference type="AlphaFoldDB" id="A0A7X9ZSY6"/>
<proteinExistence type="predicted"/>
<protein>
    <submittedName>
        <fullName evidence="1">Uncharacterized protein</fullName>
    </submittedName>
</protein>
<dbReference type="Proteomes" id="UP000519023">
    <property type="component" value="Unassembled WGS sequence"/>
</dbReference>
<comment type="caution">
    <text evidence="1">The sequence shown here is derived from an EMBL/GenBank/DDBJ whole genome shotgun (WGS) entry which is preliminary data.</text>
</comment>
<evidence type="ECO:0000313" key="1">
    <source>
        <dbReference type="EMBL" id="NML10031.1"/>
    </source>
</evidence>
<organism evidence="1 2">
    <name type="scientific">Sphingobium psychrophilum</name>
    <dbReference type="NCBI Taxonomy" id="2728834"/>
    <lineage>
        <taxon>Bacteria</taxon>
        <taxon>Pseudomonadati</taxon>
        <taxon>Pseudomonadota</taxon>
        <taxon>Alphaproteobacteria</taxon>
        <taxon>Sphingomonadales</taxon>
        <taxon>Sphingomonadaceae</taxon>
        <taxon>Sphingobium</taxon>
    </lineage>
</organism>
<gene>
    <name evidence="1" type="ORF">HHL08_07670</name>
</gene>
<dbReference type="RefSeq" id="WP_169572058.1">
    <property type="nucleotide sequence ID" value="NZ_JABBFV010000004.1"/>
</dbReference>
<keyword evidence="2" id="KW-1185">Reference proteome</keyword>
<evidence type="ECO:0000313" key="2">
    <source>
        <dbReference type="Proteomes" id="UP000519023"/>
    </source>
</evidence>
<dbReference type="EMBL" id="JABBFV010000004">
    <property type="protein sequence ID" value="NML10031.1"/>
    <property type="molecule type" value="Genomic_DNA"/>
</dbReference>
<accession>A0A7X9ZSY6</accession>